<organism evidence="1 2">
    <name type="scientific">Pseudobacillus wudalianchiensis</name>
    <dbReference type="NCBI Taxonomy" id="1743143"/>
    <lineage>
        <taxon>Bacteria</taxon>
        <taxon>Bacillati</taxon>
        <taxon>Bacillota</taxon>
        <taxon>Bacilli</taxon>
        <taxon>Bacillales</taxon>
        <taxon>Bacillaceae</taxon>
        <taxon>Pseudobacillus</taxon>
    </lineage>
</organism>
<sequence>MLHKLVSAPINVVIKIAEKVKEEADKELYDLPTIQQKLIQLQMMYELGDIPQTAYEAKEEELLIRYEAAKRMEMAQWEQMAKKKGGEAEDG</sequence>
<reference evidence="2" key="1">
    <citation type="submission" date="2016-05" db="EMBL/GenBank/DDBJ databases">
        <authorList>
            <person name="Liu B."/>
            <person name="Wang J."/>
            <person name="Zhu Y."/>
            <person name="Liu G."/>
            <person name="Chen Q."/>
            <person name="Chen Z."/>
            <person name="Lan J."/>
            <person name="Che J."/>
            <person name="Ge C."/>
            <person name="Shi H."/>
            <person name="Pan Z."/>
            <person name="Liu X."/>
        </authorList>
    </citation>
    <scope>NUCLEOTIDE SEQUENCE [LARGE SCALE GENOMIC DNA]</scope>
    <source>
        <strain evidence="2">FJAT-27215</strain>
    </source>
</reference>
<dbReference type="RefSeq" id="WP_065409536.1">
    <property type="nucleotide sequence ID" value="NZ_MAYT01000002.1"/>
</dbReference>
<gene>
    <name evidence="1" type="ORF">A8F95_18430</name>
</gene>
<dbReference type="InterPro" id="IPR007804">
    <property type="entry name" value="GvpG"/>
</dbReference>
<dbReference type="EMBL" id="MAYT01000002">
    <property type="protein sequence ID" value="OCA92117.1"/>
    <property type="molecule type" value="Genomic_DNA"/>
</dbReference>
<proteinExistence type="predicted"/>
<dbReference type="AlphaFoldDB" id="A0A1B9B7N8"/>
<protein>
    <submittedName>
        <fullName evidence="1">Gas vesicle protein GvpG</fullName>
    </submittedName>
</protein>
<keyword evidence="2" id="KW-1185">Reference proteome</keyword>
<evidence type="ECO:0000313" key="1">
    <source>
        <dbReference type="EMBL" id="OCA92117.1"/>
    </source>
</evidence>
<dbReference type="Proteomes" id="UP000092578">
    <property type="component" value="Unassembled WGS sequence"/>
</dbReference>
<accession>A0A1B9B7N8</accession>
<dbReference type="Pfam" id="PF05120">
    <property type="entry name" value="GvpG"/>
    <property type="match status" value="1"/>
</dbReference>
<name>A0A1B9B7N8_9BACI</name>
<evidence type="ECO:0000313" key="2">
    <source>
        <dbReference type="Proteomes" id="UP000092578"/>
    </source>
</evidence>
<comment type="caution">
    <text evidence="1">The sequence shown here is derived from an EMBL/GenBank/DDBJ whole genome shotgun (WGS) entry which is preliminary data.</text>
</comment>